<dbReference type="NCBIfam" id="TIGR01843">
    <property type="entry name" value="type_I_hlyD"/>
    <property type="match status" value="1"/>
</dbReference>
<dbReference type="Gene3D" id="2.40.50.100">
    <property type="match status" value="2"/>
</dbReference>
<dbReference type="InterPro" id="IPR010129">
    <property type="entry name" value="T1SS_HlyD"/>
</dbReference>
<evidence type="ECO:0000259" key="12">
    <source>
        <dbReference type="Pfam" id="PF26002"/>
    </source>
</evidence>
<dbReference type="InterPro" id="IPR006144">
    <property type="entry name" value="Secretion_HlyD_CS"/>
</dbReference>
<evidence type="ECO:0000256" key="3">
    <source>
        <dbReference type="ARBA" id="ARBA00022448"/>
    </source>
</evidence>
<dbReference type="PANTHER" id="PTHR30386">
    <property type="entry name" value="MEMBRANE FUSION SUBUNIT OF EMRAB-TOLC MULTIDRUG EFFLUX PUMP"/>
    <property type="match status" value="1"/>
</dbReference>
<dbReference type="PRINTS" id="PR01490">
    <property type="entry name" value="RTXTOXIND"/>
</dbReference>
<accession>A0A1H1Y0X2</accession>
<name>A0A1H1Y0X2_9PSED</name>
<evidence type="ECO:0000256" key="7">
    <source>
        <dbReference type="ARBA" id="ARBA00022989"/>
    </source>
</evidence>
<comment type="subcellular location">
    <subcellularLocation>
        <location evidence="1 9">Cell inner membrane</location>
        <topology evidence="1 9">Single-pass membrane protein</topology>
    </subcellularLocation>
</comment>
<dbReference type="Proteomes" id="UP000243359">
    <property type="component" value="Chromosome I"/>
</dbReference>
<evidence type="ECO:0000256" key="9">
    <source>
        <dbReference type="RuleBase" id="RU365093"/>
    </source>
</evidence>
<gene>
    <name evidence="13" type="ORF">SAMN05216221_3616</name>
</gene>
<evidence type="ECO:0000313" key="14">
    <source>
        <dbReference type="Proteomes" id="UP000243359"/>
    </source>
</evidence>
<keyword evidence="4 9" id="KW-1003">Cell membrane</keyword>
<evidence type="ECO:0000256" key="10">
    <source>
        <dbReference type="SAM" id="Coils"/>
    </source>
</evidence>
<keyword evidence="14" id="KW-1185">Reference proteome</keyword>
<reference evidence="14" key="1">
    <citation type="submission" date="2016-10" db="EMBL/GenBank/DDBJ databases">
        <authorList>
            <person name="Varghese N."/>
            <person name="Submissions S."/>
        </authorList>
    </citation>
    <scope>NUCLEOTIDE SEQUENCE [LARGE SCALE GENOMIC DNA]</scope>
    <source>
        <strain evidence="14">KCTC 32247</strain>
    </source>
</reference>
<feature type="transmembrane region" description="Helical" evidence="9">
    <location>
        <begin position="32"/>
        <end position="50"/>
    </location>
</feature>
<dbReference type="InterPro" id="IPR058781">
    <property type="entry name" value="HH_AprE-like"/>
</dbReference>
<dbReference type="PROSITE" id="PS00543">
    <property type="entry name" value="HLYD_FAMILY"/>
    <property type="match status" value="1"/>
</dbReference>
<dbReference type="EMBL" id="LT629751">
    <property type="protein sequence ID" value="SDT15025.1"/>
    <property type="molecule type" value="Genomic_DNA"/>
</dbReference>
<keyword evidence="10" id="KW-0175">Coiled coil</keyword>
<evidence type="ECO:0000256" key="5">
    <source>
        <dbReference type="ARBA" id="ARBA00022519"/>
    </source>
</evidence>
<evidence type="ECO:0000256" key="8">
    <source>
        <dbReference type="ARBA" id="ARBA00023136"/>
    </source>
</evidence>
<keyword evidence="5 9" id="KW-0997">Cell inner membrane</keyword>
<dbReference type="STRING" id="1392877.SAMN05216221_3616"/>
<evidence type="ECO:0000256" key="1">
    <source>
        <dbReference type="ARBA" id="ARBA00004377"/>
    </source>
</evidence>
<organism evidence="13 14">
    <name type="scientific">Pseudomonas oryzae</name>
    <dbReference type="NCBI Taxonomy" id="1392877"/>
    <lineage>
        <taxon>Bacteria</taxon>
        <taxon>Pseudomonadati</taxon>
        <taxon>Pseudomonadota</taxon>
        <taxon>Gammaproteobacteria</taxon>
        <taxon>Pseudomonadales</taxon>
        <taxon>Pseudomonadaceae</taxon>
        <taxon>Pseudomonas</taxon>
    </lineage>
</organism>
<keyword evidence="8 9" id="KW-0472">Membrane</keyword>
<comment type="similarity">
    <text evidence="2 9">Belongs to the membrane fusion protein (MFP) (TC 8.A.1) family.</text>
</comment>
<dbReference type="InterPro" id="IPR050739">
    <property type="entry name" value="MFP"/>
</dbReference>
<dbReference type="Pfam" id="PF26002">
    <property type="entry name" value="Beta-barrel_AprE"/>
    <property type="match status" value="1"/>
</dbReference>
<evidence type="ECO:0000256" key="6">
    <source>
        <dbReference type="ARBA" id="ARBA00022692"/>
    </source>
</evidence>
<dbReference type="InterPro" id="IPR058982">
    <property type="entry name" value="Beta-barrel_AprE"/>
</dbReference>
<keyword evidence="6 9" id="KW-0812">Transmembrane</keyword>
<protein>
    <recommendedName>
        <fullName evidence="9">Membrane fusion protein (MFP) family protein</fullName>
    </recommendedName>
</protein>
<evidence type="ECO:0000256" key="4">
    <source>
        <dbReference type="ARBA" id="ARBA00022475"/>
    </source>
</evidence>
<dbReference type="GO" id="GO:0009306">
    <property type="term" value="P:protein secretion"/>
    <property type="evidence" value="ECO:0007669"/>
    <property type="project" value="InterPro"/>
</dbReference>
<feature type="domain" description="AprE-like long alpha-helical hairpin" evidence="11">
    <location>
        <begin position="106"/>
        <end position="292"/>
    </location>
</feature>
<dbReference type="Gene3D" id="2.40.30.170">
    <property type="match status" value="1"/>
</dbReference>
<feature type="domain" description="AprE-like beta-barrel" evidence="12">
    <location>
        <begin position="334"/>
        <end position="423"/>
    </location>
</feature>
<dbReference type="AlphaFoldDB" id="A0A1H1Y0X2"/>
<dbReference type="PANTHER" id="PTHR30386:SF17">
    <property type="entry name" value="ALKALINE PROTEASE SECRETION PROTEIN APRE"/>
    <property type="match status" value="1"/>
</dbReference>
<sequence length="446" mass="48946">MREMNAGMSDTRNDALATANELPTSDRSIRRIGYAILFVTFGLFGSWAALAPLDSAALAPGVVTVKSYRKTVQHLEGGIVRALHVRDGDQVAAGQVLIELDDTQAAAEQEMVRSQLIAARALEARLLAERDGRETVAFAEAASTDRRVREAQDGEAQIFQARRISRLGEVDVLSKRIVQLEEQIRGFQAVIAGKQELSKSYGEEVGDLRALLSEGFVDKQRLREQERNLALLRAEIADLQSSIARARLQIGETQLQIVQLNKEFATEVVDQLAEVQTKVFDLRERLAAAEDRARRTRIRAPEAGMVLGLQVHTVGGVINPGTPLLDIVPASEELIVEVQISPIDIDRVAPGKLADIRFSAFNHATTPVIEGRLTHVSADRLVNQETGVPYYLGRVELTEQGRQDLGKLLLVPGMPAEVLLNTGERTLLSYLVQPATNAFARSLIED</sequence>
<keyword evidence="3 9" id="KW-0813">Transport</keyword>
<evidence type="ECO:0000313" key="13">
    <source>
        <dbReference type="EMBL" id="SDT15025.1"/>
    </source>
</evidence>
<evidence type="ECO:0000259" key="11">
    <source>
        <dbReference type="Pfam" id="PF25994"/>
    </source>
</evidence>
<keyword evidence="7 9" id="KW-1133">Transmembrane helix</keyword>
<evidence type="ECO:0000256" key="2">
    <source>
        <dbReference type="ARBA" id="ARBA00009477"/>
    </source>
</evidence>
<dbReference type="Pfam" id="PF25994">
    <property type="entry name" value="HH_AprE"/>
    <property type="match status" value="1"/>
</dbReference>
<dbReference type="GO" id="GO:0005886">
    <property type="term" value="C:plasma membrane"/>
    <property type="evidence" value="ECO:0007669"/>
    <property type="project" value="UniProtKB-SubCell"/>
</dbReference>
<feature type="coiled-coil region" evidence="10">
    <location>
        <begin position="222"/>
        <end position="292"/>
    </location>
</feature>
<proteinExistence type="inferred from homology"/>